<reference evidence="2" key="1">
    <citation type="submission" date="2018-05" db="EMBL/GenBank/DDBJ databases">
        <title>Leptospira yasudae sp. nov. and Leptospira stimsonii sp. nov., two pathogenic species of the genus Leptospira isolated from environmental sources.</title>
        <authorList>
            <person name="Casanovas-Massana A."/>
            <person name="Hamond C."/>
            <person name="Santos L.A."/>
            <person name="Hacker K.P."/>
            <person name="Balassiano I."/>
            <person name="Medeiros M.A."/>
            <person name="Reis M.G."/>
            <person name="Ko A.I."/>
            <person name="Wunder E.A."/>
        </authorList>
    </citation>
    <scope>NUCLEOTIDE SEQUENCE [LARGE SCALE GENOMIC DNA]</scope>
    <source>
        <strain evidence="2">AMB6-RJ</strain>
    </source>
</reference>
<evidence type="ECO:0000313" key="1">
    <source>
        <dbReference type="EMBL" id="RHX82839.1"/>
    </source>
</evidence>
<dbReference type="RefSeq" id="WP_118984220.1">
    <property type="nucleotide sequence ID" value="NZ_QHCS01000019.1"/>
</dbReference>
<dbReference type="AlphaFoldDB" id="A0A8B3CH26"/>
<dbReference type="InterPro" id="IPR001611">
    <property type="entry name" value="Leu-rich_rpt"/>
</dbReference>
<evidence type="ECO:0008006" key="3">
    <source>
        <dbReference type="Google" id="ProtNLM"/>
    </source>
</evidence>
<evidence type="ECO:0000313" key="2">
    <source>
        <dbReference type="Proteomes" id="UP000266669"/>
    </source>
</evidence>
<sequence>MRTRRIAWILIFLILVNCQKEKTKGNDSTDEALVYWKTLTPTDDRITKEKLNQVEEFYLTGTSITDDKMKYLLIFPNLEDLRLTHTKITDAGLTTLQNNKIRHLEIDDTLVTNKAIKVLRDWKHLEILNISYTKIDDGALEDILKLKIGSLTAAGTNLSEKAKEKIRKKMQFEDEEYEIQCPGAVDSKCPEF</sequence>
<dbReference type="SUPFAM" id="SSF52047">
    <property type="entry name" value="RNI-like"/>
    <property type="match status" value="1"/>
</dbReference>
<accession>A0A8B3CH26</accession>
<proteinExistence type="predicted"/>
<protein>
    <recommendedName>
        <fullName evidence="3">Leucine-rich repeat domain-containing protein</fullName>
    </recommendedName>
</protein>
<comment type="caution">
    <text evidence="1">The sequence shown here is derived from an EMBL/GenBank/DDBJ whole genome shotgun (WGS) entry which is preliminary data.</text>
</comment>
<gene>
    <name evidence="1" type="ORF">DLM78_23705</name>
</gene>
<dbReference type="Pfam" id="PF13516">
    <property type="entry name" value="LRR_6"/>
    <property type="match status" value="2"/>
</dbReference>
<dbReference type="InterPro" id="IPR032675">
    <property type="entry name" value="LRR_dom_sf"/>
</dbReference>
<dbReference type="Gene3D" id="3.80.10.10">
    <property type="entry name" value="Ribonuclease Inhibitor"/>
    <property type="match status" value="1"/>
</dbReference>
<name>A0A8B3CH26_9LEPT</name>
<organism evidence="1 2">
    <name type="scientific">Leptospira stimsonii</name>
    <dbReference type="NCBI Taxonomy" id="2202203"/>
    <lineage>
        <taxon>Bacteria</taxon>
        <taxon>Pseudomonadati</taxon>
        <taxon>Spirochaetota</taxon>
        <taxon>Spirochaetia</taxon>
        <taxon>Leptospirales</taxon>
        <taxon>Leptospiraceae</taxon>
        <taxon>Leptospira</taxon>
    </lineage>
</organism>
<dbReference type="EMBL" id="QHCS01000019">
    <property type="protein sequence ID" value="RHX82839.1"/>
    <property type="molecule type" value="Genomic_DNA"/>
</dbReference>
<dbReference type="Proteomes" id="UP000266669">
    <property type="component" value="Unassembled WGS sequence"/>
</dbReference>